<evidence type="ECO:0000256" key="9">
    <source>
        <dbReference type="ARBA" id="ARBA00022989"/>
    </source>
</evidence>
<dbReference type="InterPro" id="IPR029044">
    <property type="entry name" value="Nucleotide-diphossugar_trans"/>
</dbReference>
<dbReference type="Proteomes" id="UP001286313">
    <property type="component" value="Unassembled WGS sequence"/>
</dbReference>
<keyword evidence="8" id="KW-0735">Signal-anchor</keyword>
<dbReference type="GO" id="GO:0016757">
    <property type="term" value="F:glycosyltransferase activity"/>
    <property type="evidence" value="ECO:0007669"/>
    <property type="project" value="UniProtKB-KW"/>
</dbReference>
<evidence type="ECO:0000256" key="6">
    <source>
        <dbReference type="ARBA" id="ARBA00022692"/>
    </source>
</evidence>
<reference evidence="15" key="1">
    <citation type="submission" date="2023-10" db="EMBL/GenBank/DDBJ databases">
        <title>Genome assemblies of two species of porcelain crab, Petrolisthes cinctipes and Petrolisthes manimaculis (Anomura: Porcellanidae).</title>
        <authorList>
            <person name="Angst P."/>
        </authorList>
    </citation>
    <scope>NUCLEOTIDE SEQUENCE</scope>
    <source>
        <strain evidence="15">PB745_01</strain>
        <tissue evidence="15">Gill</tissue>
    </source>
</reference>
<evidence type="ECO:0000256" key="4">
    <source>
        <dbReference type="ARBA" id="ARBA00022676"/>
    </source>
</evidence>
<evidence type="ECO:0000256" key="7">
    <source>
        <dbReference type="ARBA" id="ARBA00022824"/>
    </source>
</evidence>
<keyword evidence="11" id="KW-1015">Disulfide bond</keyword>
<evidence type="ECO:0000259" key="14">
    <source>
        <dbReference type="Pfam" id="PF09258"/>
    </source>
</evidence>
<accession>A0AAE1BVQ1</accession>
<comment type="subcellular location">
    <subcellularLocation>
        <location evidence="1">Endoplasmic reticulum membrane</location>
        <topology evidence="1">Single-pass type II membrane protein</topology>
    </subcellularLocation>
</comment>
<proteinExistence type="inferred from homology"/>
<dbReference type="PANTHER" id="PTHR48261">
    <property type="entry name" value="ACETYLGLUCOSAMINYLTRANSFERASE"/>
    <property type="match status" value="1"/>
</dbReference>
<dbReference type="InterPro" id="IPR015338">
    <property type="entry name" value="GT64_dom"/>
</dbReference>
<comment type="caution">
    <text evidence="15">The sequence shown here is derived from an EMBL/GenBank/DDBJ whole genome shotgun (WGS) entry which is preliminary data.</text>
</comment>
<keyword evidence="9" id="KW-1133">Transmembrane helix</keyword>
<dbReference type="InterPro" id="IPR040911">
    <property type="entry name" value="Exostosin_GT47"/>
</dbReference>
<feature type="domain" description="Glycosyl transferase 64" evidence="14">
    <location>
        <begin position="189"/>
        <end position="421"/>
    </location>
</feature>
<protein>
    <submittedName>
        <fullName evidence="15">Uncharacterized protein</fullName>
    </submittedName>
</protein>
<comment type="similarity">
    <text evidence="3">Belongs to the glycosyltransferase 47 family.</text>
</comment>
<dbReference type="InterPro" id="IPR004263">
    <property type="entry name" value="Exostosin"/>
</dbReference>
<dbReference type="Gene3D" id="3.90.550.10">
    <property type="entry name" value="Spore Coat Polysaccharide Biosynthesis Protein SpsA, Chain A"/>
    <property type="match status" value="1"/>
</dbReference>
<keyword evidence="5" id="KW-0808">Transferase</keyword>
<dbReference type="GO" id="GO:0005789">
    <property type="term" value="C:endoplasmic reticulum membrane"/>
    <property type="evidence" value="ECO:0007669"/>
    <property type="project" value="UniProtKB-SubCell"/>
</dbReference>
<feature type="domain" description="Exostosin GT47" evidence="13">
    <location>
        <begin position="13"/>
        <end position="89"/>
    </location>
</feature>
<keyword evidence="16" id="KW-1185">Reference proteome</keyword>
<evidence type="ECO:0000256" key="8">
    <source>
        <dbReference type="ARBA" id="ARBA00022968"/>
    </source>
</evidence>
<dbReference type="PANTHER" id="PTHR48261:SF3">
    <property type="entry name" value="EXOSTOSIN GLYCOSYLTRANSFERASE 1"/>
    <property type="match status" value="1"/>
</dbReference>
<dbReference type="AlphaFoldDB" id="A0AAE1BVQ1"/>
<dbReference type="GO" id="GO:0015012">
    <property type="term" value="P:heparan sulfate proteoglycan biosynthetic process"/>
    <property type="evidence" value="ECO:0007669"/>
    <property type="project" value="UniProtKB-ARBA"/>
</dbReference>
<evidence type="ECO:0000313" key="16">
    <source>
        <dbReference type="Proteomes" id="UP001286313"/>
    </source>
</evidence>
<evidence type="ECO:0000256" key="10">
    <source>
        <dbReference type="ARBA" id="ARBA00023136"/>
    </source>
</evidence>
<name>A0AAE1BVQ1_PETCI</name>
<keyword evidence="4" id="KW-0328">Glycosyltransferase</keyword>
<evidence type="ECO:0000256" key="2">
    <source>
        <dbReference type="ARBA" id="ARBA00004922"/>
    </source>
</evidence>
<dbReference type="EMBL" id="JAWQEG010005499">
    <property type="protein sequence ID" value="KAK3857821.1"/>
    <property type="molecule type" value="Genomic_DNA"/>
</dbReference>
<keyword evidence="12" id="KW-0325">Glycoprotein</keyword>
<evidence type="ECO:0000313" key="15">
    <source>
        <dbReference type="EMBL" id="KAK3857821.1"/>
    </source>
</evidence>
<evidence type="ECO:0000256" key="11">
    <source>
        <dbReference type="ARBA" id="ARBA00023157"/>
    </source>
</evidence>
<dbReference type="SUPFAM" id="SSF53448">
    <property type="entry name" value="Nucleotide-diphospho-sugar transferases"/>
    <property type="match status" value="1"/>
</dbReference>
<comment type="pathway">
    <text evidence="2">Protein modification; protein glycosylation.</text>
</comment>
<evidence type="ECO:0000256" key="12">
    <source>
        <dbReference type="ARBA" id="ARBA00023180"/>
    </source>
</evidence>
<evidence type="ECO:0000256" key="5">
    <source>
        <dbReference type="ARBA" id="ARBA00022679"/>
    </source>
</evidence>
<organism evidence="15 16">
    <name type="scientific">Petrolisthes cinctipes</name>
    <name type="common">Flat porcelain crab</name>
    <dbReference type="NCBI Taxonomy" id="88211"/>
    <lineage>
        <taxon>Eukaryota</taxon>
        <taxon>Metazoa</taxon>
        <taxon>Ecdysozoa</taxon>
        <taxon>Arthropoda</taxon>
        <taxon>Crustacea</taxon>
        <taxon>Multicrustacea</taxon>
        <taxon>Malacostraca</taxon>
        <taxon>Eumalacostraca</taxon>
        <taxon>Eucarida</taxon>
        <taxon>Decapoda</taxon>
        <taxon>Pleocyemata</taxon>
        <taxon>Anomura</taxon>
        <taxon>Galatheoidea</taxon>
        <taxon>Porcellanidae</taxon>
        <taxon>Petrolisthes</taxon>
    </lineage>
</organism>
<keyword evidence="6" id="KW-0812">Transmembrane</keyword>
<evidence type="ECO:0000256" key="3">
    <source>
        <dbReference type="ARBA" id="ARBA00010271"/>
    </source>
</evidence>
<dbReference type="Pfam" id="PF03016">
    <property type="entry name" value="Exostosin_GT47"/>
    <property type="match status" value="1"/>
</dbReference>
<gene>
    <name evidence="15" type="ORF">Pcinc_035948</name>
</gene>
<evidence type="ECO:0000256" key="1">
    <source>
        <dbReference type="ARBA" id="ARBA00004648"/>
    </source>
</evidence>
<keyword evidence="10" id="KW-0472">Membrane</keyword>
<evidence type="ECO:0000259" key="13">
    <source>
        <dbReference type="Pfam" id="PF03016"/>
    </source>
</evidence>
<sequence length="440" mass="50052">MARRGRAGGRPRSGYDYEVLMRNSTFCLVPRGRRLGSFRFLEVLQAGCIPILLANGWELPFSEIIDWTQTTIAADERLLLQVPEMVRSINASQMLQMRQQTQLIWNQYFSSVQKIVFATLEIVADRVRRQRSRPMSVWNSAPGALAVNLSFSDYLPHFPFYLTSLGLSPSPRYTAMVSVSHGGSGPIHTTPLYKLIKNIVRSKFIEKIVVVWTSNQPAPAESRLPSGSIPLRLIVPPDHSPSARHQPSSLVTTDAVFSLDEDVTLTTDELDFAFTVWRTFPDRIVGYPARSHHWDHAKGGWRYSSRWTNSYSMVLTGAAIYHRYWHHLYTHALPSTLLTSVAATANCDDILLNLLVASVTRRPPIKLTQRKQYKDPTSEARWVWTDPSHFQQRSACLNTFASTLGHMPLQHSNLRLDPVLFKDKVSVHRKKYRQIEKIGS</sequence>
<keyword evidence="7" id="KW-0256">Endoplasmic reticulum</keyword>
<dbReference type="Pfam" id="PF09258">
    <property type="entry name" value="Glyco_transf_64"/>
    <property type="match status" value="1"/>
</dbReference>